<keyword evidence="7" id="KW-1185">Reference proteome</keyword>
<dbReference type="Pfam" id="PF07244">
    <property type="entry name" value="POTRA"/>
    <property type="match status" value="1"/>
</dbReference>
<evidence type="ECO:0000313" key="6">
    <source>
        <dbReference type="EMBL" id="MEX5729171.1"/>
    </source>
</evidence>
<dbReference type="InterPro" id="IPR039910">
    <property type="entry name" value="D15-like"/>
</dbReference>
<dbReference type="Pfam" id="PF01103">
    <property type="entry name" value="Omp85"/>
    <property type="match status" value="1"/>
</dbReference>
<dbReference type="EMBL" id="JBEHHI010000002">
    <property type="protein sequence ID" value="MEX5729171.1"/>
    <property type="molecule type" value="Genomic_DNA"/>
</dbReference>
<dbReference type="InterPro" id="IPR000184">
    <property type="entry name" value="Bac_surfAg_D15"/>
</dbReference>
<evidence type="ECO:0000259" key="4">
    <source>
        <dbReference type="Pfam" id="PF01103"/>
    </source>
</evidence>
<keyword evidence="2" id="KW-0812">Transmembrane</keyword>
<dbReference type="PANTHER" id="PTHR12815:SF42">
    <property type="entry name" value="BACTERIAL SURFACE ANTIGEN (D15) DOMAIN-CONTAINING PROTEIN"/>
    <property type="match status" value="1"/>
</dbReference>
<name>A0ABV3XV01_9RHOB</name>
<reference evidence="6 7" key="1">
    <citation type="submission" date="2024-06" db="EMBL/GenBank/DDBJ databases">
        <title>Genome of Rhodovulum iodosum, a marine photoferrotroph.</title>
        <authorList>
            <person name="Bianchini G."/>
            <person name="Nikeleit V."/>
            <person name="Kappler A."/>
            <person name="Bryce C."/>
            <person name="Sanchez-Baracaldo P."/>
        </authorList>
    </citation>
    <scope>NUCLEOTIDE SEQUENCE [LARGE SCALE GENOMIC DNA]</scope>
    <source>
        <strain evidence="6 7">UT/N1</strain>
    </source>
</reference>
<sequence length="597" mass="63606">MSLRRVSTPLAILLLGLWLGQAARAVEVRLTADGDDTELGEALENASLTVEARRADPPPEAQDLLAAARADYARLLGVLYAQGYYGGVIHIRVDGREVADLPPFGAPARIDRVAITVDPGPRFRFSRAEIAPLAPGTELPDGFAAGKRARASLIEQAGRTSIAAWRDAGHAKAALADQSVVADHDARTLDARLRLDPGPRLRFGRLAIDGRTRVRPERVHAIAGLPEGEVFSPEELQASTERLRRTGTFRSVALREADAANPDGTLDITAALVDEKKRRLGFGAEYGTTDGLTLSGFWMHRNLLRGAERLRLSAEIAGLSGETGGIDYSLGALFERPATFTPDTALYVLGEISADDEPDYKQRDITVGAGLSHIFSDTLEGSAGFLVRYTEIEDDLGDREITQLSFPVSMTRDTRDSELDPRTGTYLSVQAEPFVGLDNPENGARLYADARAYRGFGERVVVAGRVQMGSLLGASADAVPSDWLFYSGGGGTVRGQPYQSLAVDLGNDDSRGGRSFVGLSMELRTGITRSIGVVGFVDAGHIGDGEVPGEGGDWHAGAGLGLRYDTGIGPIRLDVGAPIQGDTGDGVQIYIGIGQAF</sequence>
<feature type="domain" description="Bacterial surface antigen (D15)" evidence="4">
    <location>
        <begin position="316"/>
        <end position="597"/>
    </location>
</feature>
<evidence type="ECO:0000256" key="2">
    <source>
        <dbReference type="ARBA" id="ARBA00022452"/>
    </source>
</evidence>
<dbReference type="Proteomes" id="UP001560019">
    <property type="component" value="Unassembled WGS sequence"/>
</dbReference>
<evidence type="ECO:0000256" key="1">
    <source>
        <dbReference type="ARBA" id="ARBA00004370"/>
    </source>
</evidence>
<comment type="subcellular location">
    <subcellularLocation>
        <location evidence="1">Membrane</location>
    </subcellularLocation>
</comment>
<dbReference type="Gene3D" id="2.40.160.50">
    <property type="entry name" value="membrane protein fhac: a member of the omp85/tpsb transporter family"/>
    <property type="match status" value="1"/>
</dbReference>
<protein>
    <submittedName>
        <fullName evidence="6">Translocation and assembly module TamA</fullName>
    </submittedName>
</protein>
<dbReference type="PANTHER" id="PTHR12815">
    <property type="entry name" value="SORTING AND ASSEMBLY MACHINERY SAMM50 PROTEIN FAMILY MEMBER"/>
    <property type="match status" value="1"/>
</dbReference>
<evidence type="ECO:0000256" key="3">
    <source>
        <dbReference type="ARBA" id="ARBA00023136"/>
    </source>
</evidence>
<gene>
    <name evidence="6" type="ORF">Ga0609869_002524</name>
</gene>
<accession>A0ABV3XV01</accession>
<evidence type="ECO:0000259" key="5">
    <source>
        <dbReference type="Pfam" id="PF07244"/>
    </source>
</evidence>
<dbReference type="InterPro" id="IPR010827">
    <property type="entry name" value="BamA/TamA_POTRA"/>
</dbReference>
<proteinExistence type="predicted"/>
<comment type="caution">
    <text evidence="6">The sequence shown here is derived from an EMBL/GenBank/DDBJ whole genome shotgun (WGS) entry which is preliminary data.</text>
</comment>
<keyword evidence="3" id="KW-0472">Membrane</keyword>
<keyword evidence="2" id="KW-1134">Transmembrane beta strand</keyword>
<feature type="domain" description="POTRA" evidence="5">
    <location>
        <begin position="202"/>
        <end position="259"/>
    </location>
</feature>
<evidence type="ECO:0000313" key="7">
    <source>
        <dbReference type="Proteomes" id="UP001560019"/>
    </source>
</evidence>
<dbReference type="Gene3D" id="3.10.20.310">
    <property type="entry name" value="membrane protein fhac"/>
    <property type="match status" value="1"/>
</dbReference>
<organism evidence="6 7">
    <name type="scientific">Rhodovulum iodosum</name>
    <dbReference type="NCBI Taxonomy" id="68291"/>
    <lineage>
        <taxon>Bacteria</taxon>
        <taxon>Pseudomonadati</taxon>
        <taxon>Pseudomonadota</taxon>
        <taxon>Alphaproteobacteria</taxon>
        <taxon>Rhodobacterales</taxon>
        <taxon>Paracoccaceae</taxon>
        <taxon>Rhodovulum</taxon>
    </lineage>
</organism>